<dbReference type="EMBL" id="MTSD02000005">
    <property type="protein sequence ID" value="OOV86697.1"/>
    <property type="molecule type" value="Genomic_DNA"/>
</dbReference>
<evidence type="ECO:0000259" key="2">
    <source>
        <dbReference type="Pfam" id="PF01970"/>
    </source>
</evidence>
<feature type="transmembrane region" description="Helical" evidence="1">
    <location>
        <begin position="142"/>
        <end position="159"/>
    </location>
</feature>
<dbReference type="RefSeq" id="WP_078320151.1">
    <property type="nucleotide sequence ID" value="NZ_FXTS01000006.1"/>
</dbReference>
<dbReference type="AlphaFoldDB" id="A0A1T1HAE4"/>
<protein>
    <submittedName>
        <fullName evidence="3">Tripartite tricarboxylate transporter TctA</fullName>
    </submittedName>
</protein>
<feature type="transmembrane region" description="Helical" evidence="1">
    <location>
        <begin position="107"/>
        <end position="130"/>
    </location>
</feature>
<name>A0A1T1HAE4_OCELI</name>
<accession>A0A1T1HAE4</accession>
<feature type="transmembrane region" description="Helical" evidence="1">
    <location>
        <begin position="59"/>
        <end position="80"/>
    </location>
</feature>
<feature type="transmembrane region" description="Helical" evidence="1">
    <location>
        <begin position="262"/>
        <end position="283"/>
    </location>
</feature>
<evidence type="ECO:0000313" key="3">
    <source>
        <dbReference type="EMBL" id="OOV86697.1"/>
    </source>
</evidence>
<feature type="transmembrane region" description="Helical" evidence="1">
    <location>
        <begin position="165"/>
        <end position="182"/>
    </location>
</feature>
<feature type="transmembrane region" description="Helical" evidence="1">
    <location>
        <begin position="324"/>
        <end position="348"/>
    </location>
</feature>
<comment type="caution">
    <text evidence="3">The sequence shown here is derived from an EMBL/GenBank/DDBJ whole genome shotgun (WGS) entry which is preliminary data.</text>
</comment>
<keyword evidence="1" id="KW-0472">Membrane</keyword>
<feature type="domain" description="DUF112" evidence="2">
    <location>
        <begin position="18"/>
        <end position="444"/>
    </location>
</feature>
<dbReference type="PANTHER" id="PTHR35342:SF5">
    <property type="entry name" value="TRICARBOXYLIC TRANSPORT PROTEIN"/>
    <property type="match status" value="1"/>
</dbReference>
<keyword evidence="4" id="KW-1185">Reference proteome</keyword>
<feature type="transmembrane region" description="Helical" evidence="1">
    <location>
        <begin position="474"/>
        <end position="492"/>
    </location>
</feature>
<evidence type="ECO:0000256" key="1">
    <source>
        <dbReference type="SAM" id="Phobius"/>
    </source>
</evidence>
<gene>
    <name evidence="3" type="ORF">BTA35_0212550</name>
</gene>
<keyword evidence="1" id="KW-0812">Transmembrane</keyword>
<dbReference type="STRING" id="966.BTA35_0212550"/>
<feature type="transmembrane region" description="Helical" evidence="1">
    <location>
        <begin position="395"/>
        <end position="413"/>
    </location>
</feature>
<feature type="transmembrane region" description="Helical" evidence="1">
    <location>
        <begin position="360"/>
        <end position="383"/>
    </location>
</feature>
<sequence>MLDGILTGLGTAVMPMNLLMVFVGCFVGTFIGMLPGLGPISAIALMIPITYGLEPSSGIILMAGVYYGAIFGGSTSSILINAPGCSSTVVTAFDGYPMAQKGQAGKALALAAYASFTGGTISAIFLLVAAPALASVSLSFQSADYFALMVLGLTAVAAFSGKGQVLKALLMTVLGLMISTVGTDRSTGVERFTFGYIDLMDGISFLLLAMATFALAEVVMAVLKRDHLKEEENQTDSSQIGSMAVTKEEVKEVAPTALRSSVLGFIVGVLPGAGATIAAFLAYGMERNLAKAKEKLKFGSGSLRGLVAPEAANNASSSGSFVPLLTLGIPGSGTTAIMLGALIAYGIQPGPRMMIDNPDVFWSVIVSMYIGNIVLLILNLPLIPYISKLLMIPRTVLVPMILFFAITGVYLVSFNTFDIYMMVVFCAAAIGLRMLNFPMAPLLLGFVLGGLMENNLRRALMISDGSLSFLWERPITLVIVCITVLVLAAPVIQRLLQKKRNQSAPDTEFSAVNNEKKA</sequence>
<feature type="transmembrane region" description="Helical" evidence="1">
    <location>
        <begin position="203"/>
        <end position="223"/>
    </location>
</feature>
<evidence type="ECO:0000313" key="4">
    <source>
        <dbReference type="Proteomes" id="UP000190064"/>
    </source>
</evidence>
<keyword evidence="1" id="KW-1133">Transmembrane helix</keyword>
<reference evidence="3" key="1">
    <citation type="submission" date="2017-02" db="EMBL/GenBank/DDBJ databases">
        <title>Draft Genome Sequence of the Salt Water Bacterium Oceanospirillum linum ATCC 11336.</title>
        <authorList>
            <person name="Trachtenberg A.M."/>
            <person name="Carney J.G."/>
            <person name="Linnane J.D."/>
            <person name="Rheaume B.A."/>
            <person name="Pitts N.L."/>
            <person name="Mykles D.L."/>
            <person name="Maclea K.S."/>
        </authorList>
    </citation>
    <scope>NUCLEOTIDE SEQUENCE [LARGE SCALE GENOMIC DNA]</scope>
    <source>
        <strain evidence="3">ATCC 11336</strain>
    </source>
</reference>
<organism evidence="3 4">
    <name type="scientific">Oceanospirillum linum</name>
    <dbReference type="NCBI Taxonomy" id="966"/>
    <lineage>
        <taxon>Bacteria</taxon>
        <taxon>Pseudomonadati</taxon>
        <taxon>Pseudomonadota</taxon>
        <taxon>Gammaproteobacteria</taxon>
        <taxon>Oceanospirillales</taxon>
        <taxon>Oceanospirillaceae</taxon>
        <taxon>Oceanospirillum</taxon>
    </lineage>
</organism>
<dbReference type="InterPro" id="IPR002823">
    <property type="entry name" value="DUF112_TM"/>
</dbReference>
<dbReference type="Proteomes" id="UP000190064">
    <property type="component" value="Unassembled WGS sequence"/>
</dbReference>
<dbReference type="PANTHER" id="PTHR35342">
    <property type="entry name" value="TRICARBOXYLIC TRANSPORT PROTEIN"/>
    <property type="match status" value="1"/>
</dbReference>
<proteinExistence type="predicted"/>
<dbReference type="Pfam" id="PF01970">
    <property type="entry name" value="TctA"/>
    <property type="match status" value="1"/>
</dbReference>
<feature type="transmembrane region" description="Helical" evidence="1">
    <location>
        <begin position="20"/>
        <end position="47"/>
    </location>
</feature>